<dbReference type="EMBL" id="NAJQ01000189">
    <property type="protein sequence ID" value="TKA75570.1"/>
    <property type="molecule type" value="Genomic_DNA"/>
</dbReference>
<feature type="non-terminal residue" evidence="2">
    <location>
        <position position="1"/>
    </location>
</feature>
<organism evidence="2 3">
    <name type="scientific">Friedmanniomyces simplex</name>
    <dbReference type="NCBI Taxonomy" id="329884"/>
    <lineage>
        <taxon>Eukaryota</taxon>
        <taxon>Fungi</taxon>
        <taxon>Dikarya</taxon>
        <taxon>Ascomycota</taxon>
        <taxon>Pezizomycotina</taxon>
        <taxon>Dothideomycetes</taxon>
        <taxon>Dothideomycetidae</taxon>
        <taxon>Mycosphaerellales</taxon>
        <taxon>Teratosphaeriaceae</taxon>
        <taxon>Friedmanniomyces</taxon>
    </lineage>
</organism>
<keyword evidence="3" id="KW-1185">Reference proteome</keyword>
<proteinExistence type="predicted"/>
<evidence type="ECO:0000313" key="2">
    <source>
        <dbReference type="EMBL" id="TKA75570.1"/>
    </source>
</evidence>
<feature type="region of interest" description="Disordered" evidence="1">
    <location>
        <begin position="1"/>
        <end position="27"/>
    </location>
</feature>
<name>A0A4U0XFA1_9PEZI</name>
<evidence type="ECO:0000313" key="3">
    <source>
        <dbReference type="Proteomes" id="UP000309340"/>
    </source>
</evidence>
<gene>
    <name evidence="2" type="ORF">B0A55_07940</name>
</gene>
<feature type="compositionally biased region" description="Basic and acidic residues" evidence="1">
    <location>
        <begin position="45"/>
        <end position="55"/>
    </location>
</feature>
<evidence type="ECO:0000256" key="1">
    <source>
        <dbReference type="SAM" id="MobiDB-lite"/>
    </source>
</evidence>
<accession>A0A4U0XFA1</accession>
<reference evidence="2 3" key="1">
    <citation type="submission" date="2017-03" db="EMBL/GenBank/DDBJ databases">
        <title>Genomes of endolithic fungi from Antarctica.</title>
        <authorList>
            <person name="Coleine C."/>
            <person name="Masonjones S."/>
            <person name="Stajich J.E."/>
        </authorList>
    </citation>
    <scope>NUCLEOTIDE SEQUENCE [LARGE SCALE GENOMIC DNA]</scope>
    <source>
        <strain evidence="2 3">CCFEE 5184</strain>
    </source>
</reference>
<dbReference type="AlphaFoldDB" id="A0A4U0XFA1"/>
<dbReference type="Proteomes" id="UP000309340">
    <property type="component" value="Unassembled WGS sequence"/>
</dbReference>
<comment type="caution">
    <text evidence="2">The sequence shown here is derived from an EMBL/GenBank/DDBJ whole genome shotgun (WGS) entry which is preliminary data.</text>
</comment>
<protein>
    <submittedName>
        <fullName evidence="2">Uncharacterized protein</fullName>
    </submittedName>
</protein>
<sequence>EETKRKATLQQAESGKRVHTMQTQDPLVPMDLVITEPPRAPHACGTREKKMATTP</sequence>
<feature type="region of interest" description="Disordered" evidence="1">
    <location>
        <begin position="36"/>
        <end position="55"/>
    </location>
</feature>